<evidence type="ECO:0000313" key="2">
    <source>
        <dbReference type="EMBL" id="KEO74625.1"/>
    </source>
</evidence>
<reference evidence="2 3" key="1">
    <citation type="submission" date="2014-04" db="EMBL/GenBank/DDBJ databases">
        <title>Characterization and application of a salt tolerant electro-active bacterium.</title>
        <authorList>
            <person name="Yang L."/>
            <person name="Wei S."/>
            <person name="Tay Q.X.M."/>
        </authorList>
    </citation>
    <scope>NUCLEOTIDE SEQUENCE [LARGE SCALE GENOMIC DNA]</scope>
    <source>
        <strain evidence="2 3">LY1</strain>
    </source>
</reference>
<name>A0A074L2F4_9BACT</name>
<dbReference type="eggNOG" id="ENOG5032TIQ">
    <property type="taxonomic scope" value="Bacteria"/>
</dbReference>
<dbReference type="Pfam" id="PF01823">
    <property type="entry name" value="MACPF"/>
    <property type="match status" value="1"/>
</dbReference>
<protein>
    <recommendedName>
        <fullName evidence="1">MACPF domain-containing protein</fullName>
    </recommendedName>
</protein>
<evidence type="ECO:0000259" key="1">
    <source>
        <dbReference type="PROSITE" id="PS51412"/>
    </source>
</evidence>
<dbReference type="PROSITE" id="PS51257">
    <property type="entry name" value="PROKAR_LIPOPROTEIN"/>
    <property type="match status" value="1"/>
</dbReference>
<dbReference type="Proteomes" id="UP000027821">
    <property type="component" value="Unassembled WGS sequence"/>
</dbReference>
<keyword evidence="3" id="KW-1185">Reference proteome</keyword>
<feature type="domain" description="MACPF" evidence="1">
    <location>
        <begin position="13"/>
        <end position="333"/>
    </location>
</feature>
<dbReference type="AlphaFoldDB" id="A0A074L2F4"/>
<dbReference type="OrthoDB" id="1038436at2"/>
<dbReference type="RefSeq" id="WP_035070578.1">
    <property type="nucleotide sequence ID" value="NZ_JMIH01000014.1"/>
</dbReference>
<dbReference type="EMBL" id="JMIH01000014">
    <property type="protein sequence ID" value="KEO74625.1"/>
    <property type="molecule type" value="Genomic_DNA"/>
</dbReference>
<proteinExistence type="predicted"/>
<dbReference type="InterPro" id="IPR020864">
    <property type="entry name" value="MACPF"/>
</dbReference>
<accession>A0A074L2F4</accession>
<dbReference type="PROSITE" id="PS51412">
    <property type="entry name" value="MACPF_2"/>
    <property type="match status" value="1"/>
</dbReference>
<sequence length="333" mass="37193">MRKFLAICMVAGVFTSCVSEDYEPVIEVEIDRTDDNIEISNKSSFPQTDFGEFSLIGYGYDVTGGYADYSASKDKVFDLDRLLSDYPKEIYERPSYGGMSRSIESPNVEEFLKNISRRKDATKGFSLFQGTVTSSFSGEDVLSDKFVIAKHSSYMGVSAINFYPYKLEYLTEAFKYDINNSSPEQIVNKYGTHLVISALMGHKFTVMYQAETDNVDREKAARLGLSVAMSNIFGMFSGDLDNMGARSAKGNYSQKVSYKVTGGDPSTIKEHPSDGTNPPVVSIKEWLKSCTDANMALIDFNIFPLYSVVSDPVIADALKVYIDNYLQENQIKF</sequence>
<organism evidence="2 3">
    <name type="scientific">Anditalea andensis</name>
    <dbReference type="NCBI Taxonomy" id="1048983"/>
    <lineage>
        <taxon>Bacteria</taxon>
        <taxon>Pseudomonadati</taxon>
        <taxon>Bacteroidota</taxon>
        <taxon>Cytophagia</taxon>
        <taxon>Cytophagales</taxon>
        <taxon>Cytophagaceae</taxon>
        <taxon>Anditalea</taxon>
    </lineage>
</organism>
<gene>
    <name evidence="2" type="ORF">EL17_02825</name>
</gene>
<dbReference type="STRING" id="1048983.EL17_02825"/>
<evidence type="ECO:0000313" key="3">
    <source>
        <dbReference type="Proteomes" id="UP000027821"/>
    </source>
</evidence>
<comment type="caution">
    <text evidence="2">The sequence shown here is derived from an EMBL/GenBank/DDBJ whole genome shotgun (WGS) entry which is preliminary data.</text>
</comment>